<dbReference type="Pfam" id="PF18317">
    <property type="entry name" value="SDH_C"/>
    <property type="match status" value="1"/>
</dbReference>
<comment type="catalytic activity">
    <reaction evidence="7 8">
        <text>shikimate + NADP(+) = 3-dehydroshikimate + NADPH + H(+)</text>
        <dbReference type="Rhea" id="RHEA:17737"/>
        <dbReference type="ChEBI" id="CHEBI:15378"/>
        <dbReference type="ChEBI" id="CHEBI:16630"/>
        <dbReference type="ChEBI" id="CHEBI:36208"/>
        <dbReference type="ChEBI" id="CHEBI:57783"/>
        <dbReference type="ChEBI" id="CHEBI:58349"/>
        <dbReference type="EC" id="1.1.1.25"/>
    </reaction>
</comment>
<comment type="function">
    <text evidence="8">Involved in the biosynthesis of the chorismate, which leads to the biosynthesis of aromatic amino acids. Catalyzes the reversible NADPH linked reduction of 3-dehydroshikimate (DHSA) to yield shikimate (SA).</text>
</comment>
<dbReference type="InterPro" id="IPR046346">
    <property type="entry name" value="Aminoacid_DH-like_N_sf"/>
</dbReference>
<accession>A0A1V5SKI5</accession>
<dbReference type="PANTHER" id="PTHR21089">
    <property type="entry name" value="SHIKIMATE DEHYDROGENASE"/>
    <property type="match status" value="1"/>
</dbReference>
<dbReference type="GO" id="GO:0019632">
    <property type="term" value="P:shikimate metabolic process"/>
    <property type="evidence" value="ECO:0007669"/>
    <property type="project" value="InterPro"/>
</dbReference>
<comment type="pathway">
    <text evidence="1 8">Metabolic intermediate biosynthesis; chorismate biosynthesis; chorismate from D-erythrose 4-phosphate and phosphoenolpyruvate: step 4/7.</text>
</comment>
<dbReference type="HAMAP" id="MF_00222">
    <property type="entry name" value="Shikimate_DH_AroE"/>
    <property type="match status" value="1"/>
</dbReference>
<dbReference type="GO" id="GO:0009423">
    <property type="term" value="P:chorismate biosynthetic process"/>
    <property type="evidence" value="ECO:0007669"/>
    <property type="project" value="UniProtKB-UniRule"/>
</dbReference>
<sequence>MNKLSKLNYKAELVGVFGHPVDENPTIIMQEAAFRALNLNWRYLTIEVFPADLEDAIKGIRAFNMRGINLTIPHKVEVLKYLDEVTHDAQLMGAVNTVYRRDNQLIGTNTDGKGFLTSLNLDAKIDPRGKKVVILGAGGAARAISVELSLAGVKEITIVNRSPKRGEELVNLLREKTPVNAHYEPWTSAFPLPSPVDILVNATSIGLFPNTSQKPNIQYDTIRPNLVVCDVIPNPPHTQFLQEAEKRGAKTLDGLGMLVYQGAIGFKLWTGLDAPVKIMKKALSKEFGV</sequence>
<dbReference type="EC" id="1.1.1.25" evidence="2 8"/>
<proteinExistence type="inferred from homology"/>
<feature type="binding site" evidence="8">
    <location>
        <position position="261"/>
    </location>
    <ligand>
        <name>shikimate</name>
        <dbReference type="ChEBI" id="CHEBI:36208"/>
    </ligand>
</feature>
<comment type="caution">
    <text evidence="8">Lacks conserved residue(s) required for the propagation of feature annotation.</text>
</comment>
<feature type="active site" description="Proton acceptor" evidence="8">
    <location>
        <position position="75"/>
    </location>
</feature>
<dbReference type="InterPro" id="IPR022893">
    <property type="entry name" value="Shikimate_DH_fam"/>
</dbReference>
<evidence type="ECO:0000313" key="12">
    <source>
        <dbReference type="EMBL" id="OQA54462.1"/>
    </source>
</evidence>
<evidence type="ECO:0000256" key="4">
    <source>
        <dbReference type="ARBA" id="ARBA00022857"/>
    </source>
</evidence>
<evidence type="ECO:0000256" key="8">
    <source>
        <dbReference type="HAMAP-Rule" id="MF_00222"/>
    </source>
</evidence>
<evidence type="ECO:0000256" key="2">
    <source>
        <dbReference type="ARBA" id="ARBA00012962"/>
    </source>
</evidence>
<keyword evidence="4 8" id="KW-0521">NADP</keyword>
<evidence type="ECO:0000259" key="10">
    <source>
        <dbReference type="Pfam" id="PF08501"/>
    </source>
</evidence>
<dbReference type="GO" id="GO:0009073">
    <property type="term" value="P:aromatic amino acid family biosynthetic process"/>
    <property type="evidence" value="ECO:0007669"/>
    <property type="project" value="UniProtKB-KW"/>
</dbReference>
<organism evidence="12">
    <name type="scientific">Candidatus Atribacter allofermentans</name>
    <dbReference type="NCBI Taxonomy" id="1852833"/>
    <lineage>
        <taxon>Bacteria</taxon>
        <taxon>Pseudomonadati</taxon>
        <taxon>Atribacterota</taxon>
        <taxon>Atribacteria</taxon>
        <taxon>Atribacterales</taxon>
        <taxon>Atribacteraceae</taxon>
        <taxon>Atribacter</taxon>
    </lineage>
</organism>
<dbReference type="EMBL" id="MWBQ01000210">
    <property type="protein sequence ID" value="OQA54462.1"/>
    <property type="molecule type" value="Genomic_DNA"/>
</dbReference>
<dbReference type="InterPro" id="IPR006151">
    <property type="entry name" value="Shikm_DH/Glu-tRNA_Rdtase"/>
</dbReference>
<dbReference type="Pfam" id="PF08501">
    <property type="entry name" value="Shikimate_dh_N"/>
    <property type="match status" value="1"/>
</dbReference>
<evidence type="ECO:0000256" key="3">
    <source>
        <dbReference type="ARBA" id="ARBA00022605"/>
    </source>
</evidence>
<dbReference type="GO" id="GO:0050661">
    <property type="term" value="F:NADP binding"/>
    <property type="evidence" value="ECO:0007669"/>
    <property type="project" value="InterPro"/>
</dbReference>
<evidence type="ECO:0000256" key="1">
    <source>
        <dbReference type="ARBA" id="ARBA00004871"/>
    </source>
</evidence>
<dbReference type="InterPro" id="IPR011342">
    <property type="entry name" value="Shikimate_DH"/>
</dbReference>
<dbReference type="SUPFAM" id="SSF51735">
    <property type="entry name" value="NAD(P)-binding Rossmann-fold domains"/>
    <property type="match status" value="1"/>
</dbReference>
<dbReference type="SUPFAM" id="SSF53223">
    <property type="entry name" value="Aminoacid dehydrogenase-like, N-terminal domain"/>
    <property type="match status" value="1"/>
</dbReference>
<comment type="subunit">
    <text evidence="8">Homodimer.</text>
</comment>
<feature type="binding site" evidence="8">
    <location>
        <begin position="136"/>
        <end position="140"/>
    </location>
    <ligand>
        <name>NADP(+)</name>
        <dbReference type="ChEBI" id="CHEBI:58349"/>
    </ligand>
</feature>
<evidence type="ECO:0000256" key="5">
    <source>
        <dbReference type="ARBA" id="ARBA00023002"/>
    </source>
</evidence>
<dbReference type="AlphaFoldDB" id="A0A1V5SKI5"/>
<name>A0A1V5SKI5_9BACT</name>
<gene>
    <name evidence="12" type="primary">aroE_2</name>
    <name evidence="8" type="synonym">aroE</name>
    <name evidence="12" type="ORF">BWY41_02061</name>
</gene>
<keyword evidence="6 8" id="KW-0057">Aromatic amino acid biosynthesis</keyword>
<comment type="similarity">
    <text evidence="8">Belongs to the shikimate dehydrogenase family.</text>
</comment>
<feature type="binding site" evidence="8">
    <location>
        <position position="254"/>
    </location>
    <ligand>
        <name>NADP(+)</name>
        <dbReference type="ChEBI" id="CHEBI:58349"/>
    </ligand>
</feature>
<dbReference type="UniPathway" id="UPA00053">
    <property type="reaction ID" value="UER00087"/>
</dbReference>
<dbReference type="InterPro" id="IPR041121">
    <property type="entry name" value="SDH_C"/>
</dbReference>
<feature type="domain" description="Shikimate dehydrogenase substrate binding N-terminal" evidence="10">
    <location>
        <begin position="16"/>
        <end position="98"/>
    </location>
</feature>
<dbReference type="GO" id="GO:0004764">
    <property type="term" value="F:shikimate 3-dehydrogenase (NADP+) activity"/>
    <property type="evidence" value="ECO:0007669"/>
    <property type="project" value="UniProtKB-UniRule"/>
</dbReference>
<dbReference type="PANTHER" id="PTHR21089:SF1">
    <property type="entry name" value="BIFUNCTIONAL 3-DEHYDROQUINATE DEHYDRATASE_SHIKIMATE DEHYDROGENASE, CHLOROPLASTIC"/>
    <property type="match status" value="1"/>
</dbReference>
<feature type="domain" description="Quinate/shikimate 5-dehydrogenase/glutamyl-tRNA reductase" evidence="9">
    <location>
        <begin position="128"/>
        <end position="204"/>
    </location>
</feature>
<dbReference type="Pfam" id="PF01488">
    <property type="entry name" value="Shikimate_DH"/>
    <property type="match status" value="1"/>
</dbReference>
<dbReference type="Gene3D" id="3.40.50.720">
    <property type="entry name" value="NAD(P)-binding Rossmann-like Domain"/>
    <property type="match status" value="1"/>
</dbReference>
<feature type="binding site" evidence="8">
    <location>
        <position position="96"/>
    </location>
    <ligand>
        <name>shikimate</name>
        <dbReference type="ChEBI" id="CHEBI:36208"/>
    </ligand>
</feature>
<protein>
    <recommendedName>
        <fullName evidence="2 8">Shikimate dehydrogenase (NADP(+))</fullName>
        <shortName evidence="8">SDH</shortName>
        <ecNumber evidence="2 8">1.1.1.25</ecNumber>
    </recommendedName>
</protein>
<dbReference type="NCBIfam" id="TIGR00507">
    <property type="entry name" value="aroE"/>
    <property type="match status" value="1"/>
</dbReference>
<comment type="caution">
    <text evidence="12">The sequence shown here is derived from an EMBL/GenBank/DDBJ whole genome shotgun (WGS) entry which is preliminary data.</text>
</comment>
<evidence type="ECO:0000259" key="11">
    <source>
        <dbReference type="Pfam" id="PF18317"/>
    </source>
</evidence>
<reference evidence="12" key="1">
    <citation type="submission" date="2017-02" db="EMBL/GenBank/DDBJ databases">
        <title>Delving into the versatile metabolic prowess of the omnipresent phylum Bacteroidetes.</title>
        <authorList>
            <person name="Nobu M.K."/>
            <person name="Mei R."/>
            <person name="Narihiro T."/>
            <person name="Kuroda K."/>
            <person name="Liu W.-T."/>
        </authorList>
    </citation>
    <scope>NUCLEOTIDE SEQUENCE</scope>
    <source>
        <strain evidence="12">ADurb.Bin276</strain>
    </source>
</reference>
<feature type="binding site" evidence="8">
    <location>
        <position position="231"/>
    </location>
    <ligand>
        <name>NADP(+)</name>
        <dbReference type="ChEBI" id="CHEBI:58349"/>
    </ligand>
</feature>
<evidence type="ECO:0000259" key="9">
    <source>
        <dbReference type="Pfam" id="PF01488"/>
    </source>
</evidence>
<feature type="binding site" evidence="8">
    <location>
        <position position="71"/>
    </location>
    <ligand>
        <name>shikimate</name>
        <dbReference type="ChEBI" id="CHEBI:36208"/>
    </ligand>
</feature>
<dbReference type="CDD" id="cd01065">
    <property type="entry name" value="NAD_bind_Shikimate_DH"/>
    <property type="match status" value="1"/>
</dbReference>
<dbReference type="InterPro" id="IPR036291">
    <property type="entry name" value="NAD(P)-bd_dom_sf"/>
</dbReference>
<evidence type="ECO:0000256" key="7">
    <source>
        <dbReference type="ARBA" id="ARBA00049442"/>
    </source>
</evidence>
<evidence type="ECO:0000256" key="6">
    <source>
        <dbReference type="ARBA" id="ARBA00023141"/>
    </source>
</evidence>
<dbReference type="Proteomes" id="UP000485569">
    <property type="component" value="Unassembled WGS sequence"/>
</dbReference>
<keyword evidence="5 8" id="KW-0560">Oxidoreductase</keyword>
<keyword evidence="3 8" id="KW-0028">Amino-acid biosynthesis</keyword>
<dbReference type="GO" id="GO:0008652">
    <property type="term" value="P:amino acid biosynthetic process"/>
    <property type="evidence" value="ECO:0007669"/>
    <property type="project" value="UniProtKB-KW"/>
</dbReference>
<dbReference type="Gene3D" id="3.40.50.10860">
    <property type="entry name" value="Leucine Dehydrogenase, chain A, domain 1"/>
    <property type="match status" value="1"/>
</dbReference>
<dbReference type="InterPro" id="IPR013708">
    <property type="entry name" value="Shikimate_DH-bd_N"/>
</dbReference>
<feature type="binding site" evidence="8">
    <location>
        <position position="111"/>
    </location>
    <ligand>
        <name>shikimate</name>
        <dbReference type="ChEBI" id="CHEBI:36208"/>
    </ligand>
</feature>
<feature type="domain" description="SDH C-terminal" evidence="11">
    <location>
        <begin position="254"/>
        <end position="283"/>
    </location>
</feature>